<dbReference type="GO" id="GO:0005886">
    <property type="term" value="C:plasma membrane"/>
    <property type="evidence" value="ECO:0007669"/>
    <property type="project" value="UniProtKB-SubCell"/>
</dbReference>
<dbReference type="PROSITE" id="PS00162">
    <property type="entry name" value="ALPHA_CA_1"/>
    <property type="match status" value="1"/>
</dbReference>
<evidence type="ECO:0000256" key="14">
    <source>
        <dbReference type="ARBA" id="ARBA00023288"/>
    </source>
</evidence>
<keyword evidence="20" id="KW-1185">Reference proteome</keyword>
<dbReference type="EMBL" id="AFYH01004290">
    <property type="status" value="NOT_ANNOTATED_CDS"/>
    <property type="molecule type" value="Genomic_DNA"/>
</dbReference>
<dbReference type="InterPro" id="IPR001148">
    <property type="entry name" value="CA_dom"/>
</dbReference>
<keyword evidence="6" id="KW-0336">GPI-anchor</keyword>
<dbReference type="OMA" id="AVEFHLH"/>
<dbReference type="Gene3D" id="3.10.200.10">
    <property type="entry name" value="Alpha carbonic anhydrase"/>
    <property type="match status" value="1"/>
</dbReference>
<evidence type="ECO:0000256" key="2">
    <source>
        <dbReference type="ARBA" id="ARBA00004609"/>
    </source>
</evidence>
<keyword evidence="9 17" id="KW-0862">Zinc</keyword>
<dbReference type="GO" id="GO:0004089">
    <property type="term" value="F:carbonate dehydratase activity"/>
    <property type="evidence" value="ECO:0007669"/>
    <property type="project" value="UniProtKB-UniRule"/>
</dbReference>
<reference evidence="19" key="3">
    <citation type="submission" date="2025-09" db="UniProtKB">
        <authorList>
            <consortium name="Ensembl"/>
        </authorList>
    </citation>
    <scope>IDENTIFICATION</scope>
</reference>
<dbReference type="Proteomes" id="UP000008672">
    <property type="component" value="Unassembled WGS sequence"/>
</dbReference>
<dbReference type="EMBL" id="AFYH01004292">
    <property type="status" value="NOT_ANNOTATED_CDS"/>
    <property type="molecule type" value="Genomic_DNA"/>
</dbReference>
<keyword evidence="8 17" id="KW-0732">Signal</keyword>
<dbReference type="EC" id="4.2.1.1" evidence="17"/>
<dbReference type="InParanoid" id="H3BCQ3"/>
<dbReference type="FunCoup" id="H3BCQ3">
    <property type="interactions" value="136"/>
</dbReference>
<gene>
    <name evidence="19" type="primary">CA4</name>
</gene>
<dbReference type="SMART" id="SM01057">
    <property type="entry name" value="Carb_anhydrase"/>
    <property type="match status" value="1"/>
</dbReference>
<dbReference type="EMBL" id="AFYH01004291">
    <property type="status" value="NOT_ANNOTATED_CDS"/>
    <property type="molecule type" value="Genomic_DNA"/>
</dbReference>
<dbReference type="Ensembl" id="ENSLACT00000019812.1">
    <property type="protein sequence ID" value="ENSLACP00000019674.1"/>
    <property type="gene ID" value="ENSLACG00000017298.1"/>
</dbReference>
<dbReference type="GO" id="GO:0008270">
    <property type="term" value="F:zinc ion binding"/>
    <property type="evidence" value="ECO:0007669"/>
    <property type="project" value="UniProtKB-UniRule"/>
</dbReference>
<dbReference type="InterPro" id="IPR018338">
    <property type="entry name" value="Carbonic_anhydrase_a-class_CS"/>
</dbReference>
<evidence type="ECO:0000259" key="18">
    <source>
        <dbReference type="PROSITE" id="PS51144"/>
    </source>
</evidence>
<evidence type="ECO:0000256" key="16">
    <source>
        <dbReference type="ARBA" id="ARBA00049061"/>
    </source>
</evidence>
<dbReference type="PANTHER" id="PTHR18952:SF95">
    <property type="entry name" value="CARBONIC ANHYDRASE 4"/>
    <property type="match status" value="1"/>
</dbReference>
<dbReference type="GeneID" id="102360700"/>
<evidence type="ECO:0000256" key="4">
    <source>
        <dbReference type="ARBA" id="ARBA00011736"/>
    </source>
</evidence>
<dbReference type="GeneTree" id="ENSGT00940000155690"/>
<comment type="subunit">
    <text evidence="4">Interacts with SLC4A4.</text>
</comment>
<keyword evidence="14" id="KW-0449">Lipoprotein</keyword>
<comment type="function">
    <text evidence="17">Reversible hydration of carbon dioxide.</text>
</comment>
<dbReference type="InterPro" id="IPR023561">
    <property type="entry name" value="Carbonic_anhydrase_a-class"/>
</dbReference>
<dbReference type="KEGG" id="lcm:102360700"/>
<keyword evidence="7 17" id="KW-0479">Metal-binding</keyword>
<dbReference type="OrthoDB" id="429145at2759"/>
<feature type="signal peptide" evidence="17">
    <location>
        <begin position="1"/>
        <end position="20"/>
    </location>
</feature>
<evidence type="ECO:0000256" key="12">
    <source>
        <dbReference type="ARBA" id="ARBA00023180"/>
    </source>
</evidence>
<dbReference type="Pfam" id="PF00194">
    <property type="entry name" value="Carb_anhydrase"/>
    <property type="match status" value="1"/>
</dbReference>
<comment type="cofactor">
    <cofactor evidence="1 17">
        <name>Zn(2+)</name>
        <dbReference type="ChEBI" id="CHEBI:29105"/>
    </cofactor>
</comment>
<accession>H3BCQ3</accession>
<comment type="catalytic activity">
    <reaction evidence="16">
        <text>hydrogencarbonate + H(+) = CO2 + H2O</text>
        <dbReference type="Rhea" id="RHEA:10748"/>
        <dbReference type="ChEBI" id="CHEBI:15377"/>
        <dbReference type="ChEBI" id="CHEBI:15378"/>
        <dbReference type="ChEBI" id="CHEBI:16526"/>
        <dbReference type="ChEBI" id="CHEBI:17544"/>
        <dbReference type="EC" id="4.2.1.1"/>
    </reaction>
    <physiologicalReaction direction="left-to-right" evidence="16">
        <dbReference type="Rhea" id="RHEA:10749"/>
    </physiologicalReaction>
    <physiologicalReaction direction="right-to-left" evidence="16">
        <dbReference type="Rhea" id="RHEA:10750"/>
    </physiologicalReaction>
</comment>
<evidence type="ECO:0000313" key="20">
    <source>
        <dbReference type="Proteomes" id="UP000008672"/>
    </source>
</evidence>
<dbReference type="AlphaFoldDB" id="H3BCQ3"/>
<dbReference type="InterPro" id="IPR041874">
    <property type="entry name" value="CA4/CA15"/>
</dbReference>
<evidence type="ECO:0000256" key="3">
    <source>
        <dbReference type="ARBA" id="ARBA00010718"/>
    </source>
</evidence>
<name>H3BCQ3_LATCH</name>
<reference evidence="19" key="2">
    <citation type="submission" date="2025-08" db="UniProtKB">
        <authorList>
            <consortium name="Ensembl"/>
        </authorList>
    </citation>
    <scope>IDENTIFICATION</scope>
</reference>
<evidence type="ECO:0000256" key="8">
    <source>
        <dbReference type="ARBA" id="ARBA00022729"/>
    </source>
</evidence>
<evidence type="ECO:0000256" key="6">
    <source>
        <dbReference type="ARBA" id="ARBA00022622"/>
    </source>
</evidence>
<proteinExistence type="inferred from homology"/>
<evidence type="ECO:0000256" key="10">
    <source>
        <dbReference type="ARBA" id="ARBA00023136"/>
    </source>
</evidence>
<evidence type="ECO:0000256" key="15">
    <source>
        <dbReference type="ARBA" id="ARBA00045603"/>
    </source>
</evidence>
<evidence type="ECO:0000256" key="11">
    <source>
        <dbReference type="ARBA" id="ARBA00023157"/>
    </source>
</evidence>
<keyword evidence="11" id="KW-1015">Disulfide bond</keyword>
<organism evidence="19 20">
    <name type="scientific">Latimeria chalumnae</name>
    <name type="common">Coelacanth</name>
    <dbReference type="NCBI Taxonomy" id="7897"/>
    <lineage>
        <taxon>Eukaryota</taxon>
        <taxon>Metazoa</taxon>
        <taxon>Chordata</taxon>
        <taxon>Craniata</taxon>
        <taxon>Vertebrata</taxon>
        <taxon>Euteleostomi</taxon>
        <taxon>Coelacanthiformes</taxon>
        <taxon>Coelacanthidae</taxon>
        <taxon>Latimeria</taxon>
    </lineage>
</organism>
<feature type="chain" id="PRO_5025095143" description="Carbonic anhydrase" evidence="17">
    <location>
        <begin position="21"/>
        <end position="315"/>
    </location>
</feature>
<dbReference type="CTD" id="555196"/>
<comment type="similarity">
    <text evidence="3 17">Belongs to the alpha-carbonic anhydrase family.</text>
</comment>
<protein>
    <recommendedName>
        <fullName evidence="17">Carbonic anhydrase</fullName>
        <ecNumber evidence="17">4.2.1.1</ecNumber>
    </recommendedName>
</protein>
<keyword evidence="5" id="KW-1003">Cell membrane</keyword>
<evidence type="ECO:0000256" key="17">
    <source>
        <dbReference type="RuleBase" id="RU367011"/>
    </source>
</evidence>
<dbReference type="eggNOG" id="KOG0382">
    <property type="taxonomic scope" value="Eukaryota"/>
</dbReference>
<evidence type="ECO:0000256" key="7">
    <source>
        <dbReference type="ARBA" id="ARBA00022723"/>
    </source>
</evidence>
<evidence type="ECO:0000313" key="19">
    <source>
        <dbReference type="Ensembl" id="ENSLACP00000019674.1"/>
    </source>
</evidence>
<reference evidence="20" key="1">
    <citation type="submission" date="2011-08" db="EMBL/GenBank/DDBJ databases">
        <title>The draft genome of Latimeria chalumnae.</title>
        <authorList>
            <person name="Di Palma F."/>
            <person name="Alfoldi J."/>
            <person name="Johnson J."/>
            <person name="Berlin A."/>
            <person name="Gnerre S."/>
            <person name="Jaffe D."/>
            <person name="MacCallum I."/>
            <person name="Young S."/>
            <person name="Walker B.J."/>
            <person name="Lander E."/>
            <person name="Lindblad-Toh K."/>
        </authorList>
    </citation>
    <scope>NUCLEOTIDE SEQUENCE [LARGE SCALE GENOMIC DNA]</scope>
    <source>
        <strain evidence="20">Wild caught</strain>
    </source>
</reference>
<dbReference type="STRING" id="7897.ENSLACP00000019674"/>
<comment type="function">
    <text evidence="15">Catalyzes the reversible hydration of carbon dioxide into bicarbonate and protons and thus is essential to maintaining intracellular and extracellular pH. May stimulate the sodium/bicarbonate transporter activity of SLC4A4 that acts in pH homeostasis. It is essential for acid overload removal from the retina and retina epithelium, and acid release in the choriocapillaris in the choroid.</text>
</comment>
<evidence type="ECO:0000256" key="9">
    <source>
        <dbReference type="ARBA" id="ARBA00022833"/>
    </source>
</evidence>
<keyword evidence="12" id="KW-0325">Glycoprotein</keyword>
<dbReference type="PROSITE" id="PS51144">
    <property type="entry name" value="ALPHA_CA_2"/>
    <property type="match status" value="1"/>
</dbReference>
<evidence type="ECO:0000256" key="13">
    <source>
        <dbReference type="ARBA" id="ARBA00023239"/>
    </source>
</evidence>
<dbReference type="Bgee" id="ENSLACG00000017298">
    <property type="expression patterns" value="Expressed in mesonephros and 5 other cell types or tissues"/>
</dbReference>
<feature type="domain" description="Alpha-carbonic anhydrase" evidence="18">
    <location>
        <begin position="21"/>
        <end position="289"/>
    </location>
</feature>
<evidence type="ECO:0000256" key="1">
    <source>
        <dbReference type="ARBA" id="ARBA00001947"/>
    </source>
</evidence>
<dbReference type="EMBL" id="AFYH01004288">
    <property type="status" value="NOT_ANNOTATED_CDS"/>
    <property type="molecule type" value="Genomic_DNA"/>
</dbReference>
<keyword evidence="10" id="KW-0472">Membrane</keyword>
<dbReference type="EMBL" id="AFYH01004289">
    <property type="status" value="NOT_ANNOTATED_CDS"/>
    <property type="molecule type" value="Genomic_DNA"/>
</dbReference>
<sequence length="315" mass="35598">MELFLFFLALSTLPCISVGAGSWCYQSQEKCSNDCKGPNYWHEVDPICGRLNQSPININTKRARFNPSLKPFTFEGYDKPISQKLNIKNNGHSVQVTLPFELKIRDGGLKDTYKAVQFHLHWGSSVQLGSEHTIDGEQYPMELHIVHMKEKYSSLAEALKDKTGVAVLGFMYAESSKENPTYENLINALEEVKFKDKNASLSLSSLANMIPNKDDLTRYYRYNGSLTTPHCQEAVVWTVFEKAIPLSNTQLKKFPETLFYNKEGNSSEKMEANFRPVQKLNNRVVYTSSASDVVSDKGVLSFSLTVALYLSFQNA</sequence>
<dbReference type="FunFam" id="3.10.200.10:FF:000003">
    <property type="entry name" value="Carbonic anhydrase 12"/>
    <property type="match status" value="1"/>
</dbReference>
<comment type="subcellular location">
    <subcellularLocation>
        <location evidence="2">Cell membrane</location>
        <topology evidence="2">Lipid-anchor</topology>
        <topology evidence="2">GPI-anchor</topology>
    </subcellularLocation>
</comment>
<dbReference type="CDD" id="cd03117">
    <property type="entry name" value="alpha_CA_IV_XV_like"/>
    <property type="match status" value="1"/>
</dbReference>
<dbReference type="InterPro" id="IPR036398">
    <property type="entry name" value="CA_dom_sf"/>
</dbReference>
<dbReference type="HOGENOM" id="CLU_039326_2_0_1"/>
<evidence type="ECO:0000256" key="5">
    <source>
        <dbReference type="ARBA" id="ARBA00022475"/>
    </source>
</evidence>
<dbReference type="GO" id="GO:0098552">
    <property type="term" value="C:side of membrane"/>
    <property type="evidence" value="ECO:0007669"/>
    <property type="project" value="UniProtKB-KW"/>
</dbReference>
<keyword evidence="13 17" id="KW-0456">Lyase</keyword>
<dbReference type="PANTHER" id="PTHR18952">
    <property type="entry name" value="CARBONIC ANHYDRASE"/>
    <property type="match status" value="1"/>
</dbReference>
<dbReference type="SUPFAM" id="SSF51069">
    <property type="entry name" value="Carbonic anhydrase"/>
    <property type="match status" value="1"/>
</dbReference>